<comment type="caution">
    <text evidence="1">The sequence shown here is derived from an EMBL/GenBank/DDBJ whole genome shotgun (WGS) entry which is preliminary data.</text>
</comment>
<dbReference type="AlphaFoldDB" id="A0A0F9RIW8"/>
<sequence length="147" mass="16165">MLVKFNPTGTHVHKGVLRIRVDLYPEPQDDVYALQALTIYDRDLTQAEKDDPALAALVPNHTQLNPCLCHFIRVDAAASLIEVQQYVKEIFDTVTLKQLDSLLSQPQTDLAALNSLMKSKLGNGQAGVSDQAVGIINSRLTLLEVTV</sequence>
<dbReference type="EMBL" id="LAZR01003546">
    <property type="protein sequence ID" value="KKN17203.1"/>
    <property type="molecule type" value="Genomic_DNA"/>
</dbReference>
<reference evidence="1" key="1">
    <citation type="journal article" date="2015" name="Nature">
        <title>Complex archaea that bridge the gap between prokaryotes and eukaryotes.</title>
        <authorList>
            <person name="Spang A."/>
            <person name="Saw J.H."/>
            <person name="Jorgensen S.L."/>
            <person name="Zaremba-Niedzwiedzka K."/>
            <person name="Martijn J."/>
            <person name="Lind A.E."/>
            <person name="van Eijk R."/>
            <person name="Schleper C."/>
            <person name="Guy L."/>
            <person name="Ettema T.J."/>
        </authorList>
    </citation>
    <scope>NUCLEOTIDE SEQUENCE</scope>
</reference>
<evidence type="ECO:0000313" key="1">
    <source>
        <dbReference type="EMBL" id="KKN17203.1"/>
    </source>
</evidence>
<name>A0A0F9RIW8_9ZZZZ</name>
<proteinExistence type="predicted"/>
<organism evidence="1">
    <name type="scientific">marine sediment metagenome</name>
    <dbReference type="NCBI Taxonomy" id="412755"/>
    <lineage>
        <taxon>unclassified sequences</taxon>
        <taxon>metagenomes</taxon>
        <taxon>ecological metagenomes</taxon>
    </lineage>
</organism>
<protein>
    <submittedName>
        <fullName evidence="1">Uncharacterized protein</fullName>
    </submittedName>
</protein>
<gene>
    <name evidence="1" type="ORF">LCGC14_0968330</name>
</gene>
<accession>A0A0F9RIW8</accession>